<dbReference type="Proteomes" id="UP000387223">
    <property type="component" value="Unassembled WGS sequence"/>
</dbReference>
<organism evidence="2 3">
    <name type="scientific">Marinobacter salsuginis</name>
    <dbReference type="NCBI Taxonomy" id="418719"/>
    <lineage>
        <taxon>Bacteria</taxon>
        <taxon>Pseudomonadati</taxon>
        <taxon>Pseudomonadota</taxon>
        <taxon>Gammaproteobacteria</taxon>
        <taxon>Pseudomonadales</taxon>
        <taxon>Marinobacteraceae</taxon>
        <taxon>Marinobacter</taxon>
    </lineage>
</organism>
<sequence length="125" mass="13484">MSVQIIEKSGKPEYAVIPYAEYQELLEMAQDARDIQDADAALAALSTGEDEAIPASVVARLLSGDEHPLKVWREYRGYTQESLGKEAGIGKSYVSQIEAGSKTASTKVLGALARALKVDVDDLLE</sequence>
<dbReference type="AlphaFoldDB" id="A0A5M3Q4M5"/>
<dbReference type="GO" id="GO:0003677">
    <property type="term" value="F:DNA binding"/>
    <property type="evidence" value="ECO:0007669"/>
    <property type="project" value="InterPro"/>
</dbReference>
<dbReference type="Gene3D" id="1.10.260.40">
    <property type="entry name" value="lambda repressor-like DNA-binding domains"/>
    <property type="match status" value="1"/>
</dbReference>
<dbReference type="RefSeq" id="WP_136632120.1">
    <property type="nucleotide sequence ID" value="NZ_BGZI01000034.1"/>
</dbReference>
<protein>
    <submittedName>
        <fullName evidence="2">Transcriptional regulator</fullName>
    </submittedName>
</protein>
<evidence type="ECO:0000313" key="2">
    <source>
        <dbReference type="EMBL" id="GBO90126.1"/>
    </source>
</evidence>
<reference evidence="2 3" key="1">
    <citation type="journal article" date="2019" name="J. Gen. Appl. Microbiol.">
        <title>Aerobic degradation of cis-dichloroethene by the marine bacterium Marinobacter salsuginis strain 5N-3.</title>
        <authorList>
            <person name="Inoue Y."/>
            <person name="Fukunaga Y."/>
            <person name="Katsumata H."/>
            <person name="Ohji S."/>
            <person name="Hosoyama A."/>
            <person name="Mori K."/>
            <person name="Ando K."/>
        </authorList>
    </citation>
    <scope>NUCLEOTIDE SEQUENCE [LARGE SCALE GENOMIC DNA]</scope>
    <source>
        <strain evidence="2 3">NBRC 109114</strain>
    </source>
</reference>
<name>A0A5M3Q4M5_9GAMM</name>
<dbReference type="Pfam" id="PF01381">
    <property type="entry name" value="HTH_3"/>
    <property type="match status" value="1"/>
</dbReference>
<gene>
    <name evidence="2" type="ORF">MSSD14B_37940</name>
</gene>
<dbReference type="SMART" id="SM00530">
    <property type="entry name" value="HTH_XRE"/>
    <property type="match status" value="1"/>
</dbReference>
<dbReference type="PROSITE" id="PS50943">
    <property type="entry name" value="HTH_CROC1"/>
    <property type="match status" value="1"/>
</dbReference>
<dbReference type="EMBL" id="BGZI01000034">
    <property type="protein sequence ID" value="GBO90126.1"/>
    <property type="molecule type" value="Genomic_DNA"/>
</dbReference>
<feature type="domain" description="HTH cro/C1-type" evidence="1">
    <location>
        <begin position="69"/>
        <end position="123"/>
    </location>
</feature>
<accession>A0A5M3Q4M5</accession>
<dbReference type="InterPro" id="IPR001387">
    <property type="entry name" value="Cro/C1-type_HTH"/>
</dbReference>
<proteinExistence type="predicted"/>
<evidence type="ECO:0000313" key="3">
    <source>
        <dbReference type="Proteomes" id="UP000387223"/>
    </source>
</evidence>
<dbReference type="SUPFAM" id="SSF47413">
    <property type="entry name" value="lambda repressor-like DNA-binding domains"/>
    <property type="match status" value="1"/>
</dbReference>
<comment type="caution">
    <text evidence="2">The sequence shown here is derived from an EMBL/GenBank/DDBJ whole genome shotgun (WGS) entry which is preliminary data.</text>
</comment>
<dbReference type="CDD" id="cd00093">
    <property type="entry name" value="HTH_XRE"/>
    <property type="match status" value="1"/>
</dbReference>
<dbReference type="InterPro" id="IPR010982">
    <property type="entry name" value="Lambda_DNA-bd_dom_sf"/>
</dbReference>
<evidence type="ECO:0000259" key="1">
    <source>
        <dbReference type="PROSITE" id="PS50943"/>
    </source>
</evidence>